<comment type="caution">
    <text evidence="2">The sequence shown here is derived from an EMBL/GenBank/DDBJ whole genome shotgun (WGS) entry which is preliminary data.</text>
</comment>
<feature type="domain" description="TraG P-loop" evidence="1">
    <location>
        <begin position="400"/>
        <end position="698"/>
    </location>
</feature>
<dbReference type="Proteomes" id="UP001211015">
    <property type="component" value="Unassembled WGS sequence"/>
</dbReference>
<organism evidence="2 3">
    <name type="scientific">Ruminococcus bicirculans</name>
    <name type="common">ex Wegman et al. 2014</name>
    <dbReference type="NCBI Taxonomy" id="1160721"/>
    <lineage>
        <taxon>Bacteria</taxon>
        <taxon>Bacillati</taxon>
        <taxon>Bacillota</taxon>
        <taxon>Clostridia</taxon>
        <taxon>Eubacteriales</taxon>
        <taxon>Oscillospiraceae</taxon>
        <taxon>Ruminococcus</taxon>
    </lineage>
</organism>
<dbReference type="InterPro" id="IPR027417">
    <property type="entry name" value="P-loop_NTPase"/>
</dbReference>
<sequence length="864" mass="99902">MPKSKNKISYSQCLDYLADIKEYCGNGIIKLSYRNKKTELACVMQISGIDIFHYSTDDIYAVCNNFAKATNALSLPHKYIFSDKHPDLTPQLDYLEYKKNRTTGFPKVFIEKQIQTLKNAAEQQRDRLAYLIVYAKENQEEMLAKACQKYISHMTDTSVKICSKPEILYLFRKHLCCSDTPSCSVKSIHPLEYIRHQGYAQIDNNFVTTLIVNDYPATIKNLEIASLIQRLEGITVMLDVDYKNKTLVLKELNNSMKELKGRFAINRTDSEDLDTQTELNKLTAIREAIVNDNEQMMYITMRIILSESTLEKLNDKCTNISKMLEDEGISCFIPYNEMADEYIDLIRHDNIANTPFPLHDTYKMQYPFYYQQHLDDRSFIFGKTVTGGLVSIDFFARDSYRQSYDMMFIGVKGSGKSATLKSLARDYVSLGNKIMILDIESEYRTLAEMFGGQVISLNKNSTLNVLQLRKTIDSSREDDASNETNYASELSRIITFFYQYAPSLGEMEAEELKDVIQETFAKKGITQSTDVSTLLPEDFPIFSDLLATIRSKLYNSDRSYKALTPRKIDIYETLEVIVKQLAEGIYSSMFNGYSNVNIENSNVIVFDVKALSEMDERIYNAQLFNILTLMWSETCQNVEYNNNITNPYDRRYVVSLIDEAHRFINAKNPQVTDFIEKLVRRTRKYDASLWFASQSISDYNPTGNSEGAEKIRVIFQLVQYKFIFKQSANTAASLHEFFPQFTVSELNSTAEFEPGELLLSLGSGRNKLHCKRYVDDATMLYIGNSRDSEEIVHRIFEELYHEYSDEEYGELIMQQREYFHKAFTNEVFDMLGYKPTDSDTLYQIVFMAVDRLIKEYIGKRKGAW</sequence>
<reference evidence="2" key="1">
    <citation type="submission" date="2023-01" db="EMBL/GenBank/DDBJ databases">
        <title>Human gut microbiome strain richness.</title>
        <authorList>
            <person name="Chen-Liaw A."/>
        </authorList>
    </citation>
    <scope>NUCLEOTIDE SEQUENCE</scope>
    <source>
        <strain evidence="2">1001275st1_F4_1001275B_160808</strain>
    </source>
</reference>
<gene>
    <name evidence="2" type="ORF">PNU62_12790</name>
</gene>
<dbReference type="InterPro" id="IPR051162">
    <property type="entry name" value="T4SS_component"/>
</dbReference>
<dbReference type="SUPFAM" id="SSF52540">
    <property type="entry name" value="P-loop containing nucleoside triphosphate hydrolases"/>
    <property type="match status" value="1"/>
</dbReference>
<protein>
    <submittedName>
        <fullName evidence="2">DUF87 domain-containing protein</fullName>
    </submittedName>
</protein>
<dbReference type="AlphaFoldDB" id="A0AAW6EG58"/>
<dbReference type="Gene3D" id="1.10.8.730">
    <property type="match status" value="1"/>
</dbReference>
<dbReference type="Pfam" id="PF19044">
    <property type="entry name" value="P-loop_TraG"/>
    <property type="match status" value="1"/>
</dbReference>
<evidence type="ECO:0000259" key="1">
    <source>
        <dbReference type="Pfam" id="PF19044"/>
    </source>
</evidence>
<dbReference type="EMBL" id="JAQMLV010000022">
    <property type="protein sequence ID" value="MDB8745897.1"/>
    <property type="molecule type" value="Genomic_DNA"/>
</dbReference>
<dbReference type="PANTHER" id="PTHR30121:SF6">
    <property type="entry name" value="SLR6007 PROTEIN"/>
    <property type="match status" value="1"/>
</dbReference>
<name>A0AAW6EG58_9FIRM</name>
<evidence type="ECO:0000313" key="3">
    <source>
        <dbReference type="Proteomes" id="UP001211015"/>
    </source>
</evidence>
<dbReference type="RefSeq" id="WP_195389047.1">
    <property type="nucleotide sequence ID" value="NZ_JADNGL010000021.1"/>
</dbReference>
<accession>A0AAW6EG58</accession>
<dbReference type="Gene3D" id="3.40.50.300">
    <property type="entry name" value="P-loop containing nucleotide triphosphate hydrolases"/>
    <property type="match status" value="1"/>
</dbReference>
<dbReference type="PANTHER" id="PTHR30121">
    <property type="entry name" value="UNCHARACTERIZED PROTEIN YJGR-RELATED"/>
    <property type="match status" value="1"/>
</dbReference>
<proteinExistence type="predicted"/>
<evidence type="ECO:0000313" key="2">
    <source>
        <dbReference type="EMBL" id="MDB8745897.1"/>
    </source>
</evidence>
<dbReference type="InterPro" id="IPR043964">
    <property type="entry name" value="P-loop_TraG"/>
</dbReference>